<protein>
    <recommendedName>
        <fullName evidence="1">SET domain-containing protein</fullName>
    </recommendedName>
</protein>
<dbReference type="InterPro" id="IPR001214">
    <property type="entry name" value="SET_dom"/>
</dbReference>
<dbReference type="InterPro" id="IPR046341">
    <property type="entry name" value="SET_dom_sf"/>
</dbReference>
<keyword evidence="3" id="KW-1185">Reference proteome</keyword>
<accession>A0A3D8RYI3</accession>
<dbReference type="STRING" id="1810919.A0A3D8RYI3"/>
<evidence type="ECO:0000313" key="2">
    <source>
        <dbReference type="EMBL" id="RDW79095.1"/>
    </source>
</evidence>
<dbReference type="InterPro" id="IPR050869">
    <property type="entry name" value="H3K4_H4K5_MeTrfase"/>
</dbReference>
<dbReference type="PROSITE" id="PS50280">
    <property type="entry name" value="SET"/>
    <property type="match status" value="1"/>
</dbReference>
<sequence length="348" mass="38892">MLPWIHPHLAQSVNPNKGRQLQAAQPIQRGEVLLIDPPYAIIPISDVDAATSSGNIICNNPQCNTTVPQEKGTHCPKRCNKDVIWCNKDCRDTDKARHNFECTWLAKYTASLRSKWGYYNFGMLWLIVRALARRCTESSQSHDTATADYNDQESQQSHLSLSRFKSGWAAIDALCGTTETWSHAQVREWTVLVKKYLSSSALPHNLPNTDVLALICKEEANSFGLYPRETGVFPPPDPTANRGEQFGAAVYPRASIANHSCCPNIIHKPDEQGRMVFTAGRDIAAGEECCISYFDLTQYVGLQERRGRLQSLFRFKCGCARCVEEEAEQEATGEDGNEVGWDAFPDFG</sequence>
<dbReference type="RefSeq" id="XP_026603795.1">
    <property type="nucleotide sequence ID" value="XM_026747963.1"/>
</dbReference>
<dbReference type="Proteomes" id="UP000256690">
    <property type="component" value="Unassembled WGS sequence"/>
</dbReference>
<dbReference type="PANTHER" id="PTHR12197:SF292">
    <property type="entry name" value="SET DOMAIN-CONTAINING PROTEIN"/>
    <property type="match status" value="1"/>
</dbReference>
<dbReference type="SUPFAM" id="SSF82199">
    <property type="entry name" value="SET domain"/>
    <property type="match status" value="1"/>
</dbReference>
<feature type="domain" description="SET" evidence="1">
    <location>
        <begin position="7"/>
        <end position="294"/>
    </location>
</feature>
<comment type="caution">
    <text evidence="2">The sequence shown here is derived from an EMBL/GenBank/DDBJ whole genome shotgun (WGS) entry which is preliminary data.</text>
</comment>
<organism evidence="2 3">
    <name type="scientific">Aspergillus mulundensis</name>
    <dbReference type="NCBI Taxonomy" id="1810919"/>
    <lineage>
        <taxon>Eukaryota</taxon>
        <taxon>Fungi</taxon>
        <taxon>Dikarya</taxon>
        <taxon>Ascomycota</taxon>
        <taxon>Pezizomycotina</taxon>
        <taxon>Eurotiomycetes</taxon>
        <taxon>Eurotiomycetidae</taxon>
        <taxon>Eurotiales</taxon>
        <taxon>Aspergillaceae</taxon>
        <taxon>Aspergillus</taxon>
        <taxon>Aspergillus subgen. Nidulantes</taxon>
    </lineage>
</organism>
<dbReference type="AlphaFoldDB" id="A0A3D8RYI3"/>
<dbReference type="Pfam" id="PF00856">
    <property type="entry name" value="SET"/>
    <property type="match status" value="1"/>
</dbReference>
<dbReference type="PANTHER" id="PTHR12197">
    <property type="entry name" value="HISTONE-LYSINE N-METHYLTRANSFERASE SMYD"/>
    <property type="match status" value="1"/>
</dbReference>
<evidence type="ECO:0000259" key="1">
    <source>
        <dbReference type="PROSITE" id="PS50280"/>
    </source>
</evidence>
<dbReference type="Gene3D" id="6.10.140.2220">
    <property type="match status" value="1"/>
</dbReference>
<proteinExistence type="predicted"/>
<gene>
    <name evidence="2" type="ORF">DSM5745_05947</name>
</gene>
<dbReference type="EMBL" id="PVWQ01000006">
    <property type="protein sequence ID" value="RDW79095.1"/>
    <property type="molecule type" value="Genomic_DNA"/>
</dbReference>
<reference evidence="2 3" key="1">
    <citation type="journal article" date="2018" name="IMA Fungus">
        <title>IMA Genome-F 9: Draft genome sequence of Annulohypoxylon stygium, Aspergillus mulundensis, Berkeleyomyces basicola (syn. Thielaviopsis basicola), Ceratocystis smalleyi, two Cercospora beticola strains, Coleophoma cylindrospora, Fusarium fracticaudum, Phialophora cf. hyalina, and Morchella septimelata.</title>
        <authorList>
            <person name="Wingfield B.D."/>
            <person name="Bills G.F."/>
            <person name="Dong Y."/>
            <person name="Huang W."/>
            <person name="Nel W.J."/>
            <person name="Swalarsk-Parry B.S."/>
            <person name="Vaghefi N."/>
            <person name="Wilken P.M."/>
            <person name="An Z."/>
            <person name="de Beer Z.W."/>
            <person name="De Vos L."/>
            <person name="Chen L."/>
            <person name="Duong T.A."/>
            <person name="Gao Y."/>
            <person name="Hammerbacher A."/>
            <person name="Kikkert J.R."/>
            <person name="Li Y."/>
            <person name="Li H."/>
            <person name="Li K."/>
            <person name="Li Q."/>
            <person name="Liu X."/>
            <person name="Ma X."/>
            <person name="Naidoo K."/>
            <person name="Pethybridge S.J."/>
            <person name="Sun J."/>
            <person name="Steenkamp E.T."/>
            <person name="van der Nest M.A."/>
            <person name="van Wyk S."/>
            <person name="Wingfield M.J."/>
            <person name="Xiong C."/>
            <person name="Yue Q."/>
            <person name="Zhang X."/>
        </authorList>
    </citation>
    <scope>NUCLEOTIDE SEQUENCE [LARGE SCALE GENOMIC DNA]</scope>
    <source>
        <strain evidence="2 3">DSM 5745</strain>
    </source>
</reference>
<name>A0A3D8RYI3_9EURO</name>
<dbReference type="Gene3D" id="1.10.220.160">
    <property type="match status" value="1"/>
</dbReference>
<dbReference type="Gene3D" id="2.170.270.10">
    <property type="entry name" value="SET domain"/>
    <property type="match status" value="1"/>
</dbReference>
<evidence type="ECO:0000313" key="3">
    <source>
        <dbReference type="Proteomes" id="UP000256690"/>
    </source>
</evidence>
<dbReference type="CDD" id="cd20071">
    <property type="entry name" value="SET_SMYD"/>
    <property type="match status" value="1"/>
</dbReference>
<dbReference type="GeneID" id="38116317"/>
<dbReference type="OrthoDB" id="1028014at2759"/>